<feature type="transmembrane region" description="Helical" evidence="6">
    <location>
        <begin position="5"/>
        <end position="22"/>
    </location>
</feature>
<dbReference type="EMBL" id="FQUU01000001">
    <property type="protein sequence ID" value="SHE30937.1"/>
    <property type="molecule type" value="Genomic_DNA"/>
</dbReference>
<dbReference type="OrthoDB" id="9814270at2"/>
<dbReference type="AlphaFoldDB" id="A0A1M4SG17"/>
<comment type="subcellular location">
    <subcellularLocation>
        <location evidence="1">Cell membrane</location>
        <topology evidence="1">Multi-pass membrane protein</topology>
    </subcellularLocation>
</comment>
<dbReference type="STRING" id="1121884.SAMN02745131_00098"/>
<name>A0A1M4SG17_9BACT</name>
<accession>A0A1M4SG17</accession>
<feature type="transmembrane region" description="Helical" evidence="6">
    <location>
        <begin position="173"/>
        <end position="201"/>
    </location>
</feature>
<proteinExistence type="predicted"/>
<keyword evidence="5 6" id="KW-0472">Membrane</keyword>
<reference evidence="7 8" key="1">
    <citation type="submission" date="2016-11" db="EMBL/GenBank/DDBJ databases">
        <authorList>
            <person name="Jaros S."/>
            <person name="Januszkiewicz K."/>
            <person name="Wedrychowicz H."/>
        </authorList>
    </citation>
    <scope>NUCLEOTIDE SEQUENCE [LARGE SCALE GENOMIC DNA]</scope>
    <source>
        <strain evidence="7 8">DSM 18119</strain>
    </source>
</reference>
<evidence type="ECO:0000256" key="3">
    <source>
        <dbReference type="ARBA" id="ARBA00022692"/>
    </source>
</evidence>
<evidence type="ECO:0000313" key="7">
    <source>
        <dbReference type="EMBL" id="SHE30937.1"/>
    </source>
</evidence>
<protein>
    <recommendedName>
        <fullName evidence="9">Lysylphosphatidylglycerol synthase TM region</fullName>
    </recommendedName>
</protein>
<dbReference type="Proteomes" id="UP000184048">
    <property type="component" value="Unassembled WGS sequence"/>
</dbReference>
<keyword evidence="2" id="KW-1003">Cell membrane</keyword>
<dbReference type="PANTHER" id="PTHR39087">
    <property type="entry name" value="UPF0104 MEMBRANE PROTEIN MJ1595"/>
    <property type="match status" value="1"/>
</dbReference>
<keyword evidence="8" id="KW-1185">Reference proteome</keyword>
<keyword evidence="3 6" id="KW-0812">Transmembrane</keyword>
<dbReference type="InterPro" id="IPR022791">
    <property type="entry name" value="L-PG_synthase/AglD"/>
</dbReference>
<dbReference type="PANTHER" id="PTHR39087:SF2">
    <property type="entry name" value="UPF0104 MEMBRANE PROTEIN MJ1595"/>
    <property type="match status" value="1"/>
</dbReference>
<evidence type="ECO:0000256" key="5">
    <source>
        <dbReference type="ARBA" id="ARBA00023136"/>
    </source>
</evidence>
<evidence type="ECO:0000313" key="8">
    <source>
        <dbReference type="Proteomes" id="UP000184048"/>
    </source>
</evidence>
<evidence type="ECO:0000256" key="4">
    <source>
        <dbReference type="ARBA" id="ARBA00022989"/>
    </source>
</evidence>
<dbReference type="RefSeq" id="WP_072833281.1">
    <property type="nucleotide sequence ID" value="NZ_FQUU01000001.1"/>
</dbReference>
<sequence>MLSYYAAIETLIILLLLTAFFITHSPHVIITTLVLGLAAYLFFSVLIALAGRKNYFSRLYSRLKKSRWLAKLVERRYKNIPRPTVAGQGMQLASLIRSEKGLMLNVYFLQISKAAPDALTLFALFKGLGVSVPFYLVLLGLVCTQIVSLLPFLPGSLVLYESSMVFFFTMLHLPLGSAVVVTLLYRFLSFWLPMPLGLFFYRRWKRTFHRLENV</sequence>
<evidence type="ECO:0000256" key="2">
    <source>
        <dbReference type="ARBA" id="ARBA00022475"/>
    </source>
</evidence>
<dbReference type="GO" id="GO:0005886">
    <property type="term" value="C:plasma membrane"/>
    <property type="evidence" value="ECO:0007669"/>
    <property type="project" value="UniProtKB-SubCell"/>
</dbReference>
<evidence type="ECO:0008006" key="9">
    <source>
        <dbReference type="Google" id="ProtNLM"/>
    </source>
</evidence>
<dbReference type="NCBIfam" id="TIGR00374">
    <property type="entry name" value="flippase-like domain"/>
    <property type="match status" value="1"/>
</dbReference>
<evidence type="ECO:0000256" key="6">
    <source>
        <dbReference type="SAM" id="Phobius"/>
    </source>
</evidence>
<dbReference type="Pfam" id="PF03706">
    <property type="entry name" value="LPG_synthase_TM"/>
    <property type="match status" value="1"/>
</dbReference>
<keyword evidence="4 6" id="KW-1133">Transmembrane helix</keyword>
<feature type="transmembrane region" description="Helical" evidence="6">
    <location>
        <begin position="28"/>
        <end position="50"/>
    </location>
</feature>
<feature type="transmembrane region" description="Helical" evidence="6">
    <location>
        <begin position="134"/>
        <end position="153"/>
    </location>
</feature>
<evidence type="ECO:0000256" key="1">
    <source>
        <dbReference type="ARBA" id="ARBA00004651"/>
    </source>
</evidence>
<organism evidence="7 8">
    <name type="scientific">Flavisolibacter ginsengisoli DSM 18119</name>
    <dbReference type="NCBI Taxonomy" id="1121884"/>
    <lineage>
        <taxon>Bacteria</taxon>
        <taxon>Pseudomonadati</taxon>
        <taxon>Bacteroidota</taxon>
        <taxon>Chitinophagia</taxon>
        <taxon>Chitinophagales</taxon>
        <taxon>Chitinophagaceae</taxon>
        <taxon>Flavisolibacter</taxon>
    </lineage>
</organism>
<gene>
    <name evidence="7" type="ORF">SAMN02745131_00098</name>
</gene>